<dbReference type="InterPro" id="IPR035965">
    <property type="entry name" value="PAS-like_dom_sf"/>
</dbReference>
<dbReference type="SMART" id="SM00448">
    <property type="entry name" value="REC"/>
    <property type="match status" value="1"/>
</dbReference>
<feature type="coiled-coil region" evidence="11">
    <location>
        <begin position="251"/>
        <end position="303"/>
    </location>
</feature>
<dbReference type="CDD" id="cd00130">
    <property type="entry name" value="PAS"/>
    <property type="match status" value="2"/>
</dbReference>
<dbReference type="PANTHER" id="PTHR44757:SF2">
    <property type="entry name" value="BIOFILM ARCHITECTURE MAINTENANCE PROTEIN MBAA"/>
    <property type="match status" value="1"/>
</dbReference>
<organism evidence="17 18">
    <name type="scientific">Candidatus Brocadia carolinensis</name>
    <dbReference type="NCBI Taxonomy" id="1004156"/>
    <lineage>
        <taxon>Bacteria</taxon>
        <taxon>Pseudomonadati</taxon>
        <taxon>Planctomycetota</taxon>
        <taxon>Candidatus Brocadiia</taxon>
        <taxon>Candidatus Brocadiales</taxon>
        <taxon>Candidatus Brocadiaceae</taxon>
        <taxon>Candidatus Brocadia</taxon>
    </lineage>
</organism>
<dbReference type="GO" id="GO:0000166">
    <property type="term" value="F:nucleotide binding"/>
    <property type="evidence" value="ECO:0007669"/>
    <property type="project" value="UniProtKB-KW"/>
</dbReference>
<dbReference type="SMART" id="SM00091">
    <property type="entry name" value="PAS"/>
    <property type="match status" value="2"/>
</dbReference>
<feature type="coiled-coil region" evidence="11">
    <location>
        <begin position="107"/>
        <end position="141"/>
    </location>
</feature>
<dbReference type="SUPFAM" id="SSF52172">
    <property type="entry name" value="CheY-like"/>
    <property type="match status" value="1"/>
</dbReference>
<reference evidence="17 18" key="1">
    <citation type="journal article" date="2017" name="Water Res.">
        <title>Discovery and metagenomic analysis of an anammox bacterial enrichment related to Candidatus "Brocadia caroliniensis" in a full-scale glycerol-fed nitritation-denitritation separate centrate treatment process.</title>
        <authorList>
            <person name="Park H."/>
            <person name="Brotto A.C."/>
            <person name="van Loosdrecht M.C."/>
            <person name="Chandran K."/>
        </authorList>
    </citation>
    <scope>NUCLEOTIDE SEQUENCE [LARGE SCALE GENOMIC DNA]</scope>
    <source>
        <strain evidence="17">26THWARD</strain>
    </source>
</reference>
<dbReference type="SMART" id="SM00052">
    <property type="entry name" value="EAL"/>
    <property type="match status" value="1"/>
</dbReference>
<dbReference type="InterPro" id="IPR013767">
    <property type="entry name" value="PAS_fold"/>
</dbReference>
<dbReference type="InterPro" id="IPR011006">
    <property type="entry name" value="CheY-like_superfamily"/>
</dbReference>
<feature type="domain" description="PAS" evidence="13">
    <location>
        <begin position="307"/>
        <end position="351"/>
    </location>
</feature>
<dbReference type="Pfam" id="PF00563">
    <property type="entry name" value="EAL"/>
    <property type="match status" value="1"/>
</dbReference>
<evidence type="ECO:0000256" key="10">
    <source>
        <dbReference type="PROSITE-ProRule" id="PRU00169"/>
    </source>
</evidence>
<sequence length="864" mass="98123">MKKPLRVLIVDDSMDDVTLILRELQRGGYEPFFEQVEKAAAMKMMLEKQKWDIVLSDYDMPCFSAIGALKELHLSGSDVPFIIVSGSIGEERAVSAIKAGAHDYIMKDNLARLVPAVERELVKAEERLKRKQAEVALQKNEASLTNAQRIAHMGSWDWNIVKNEVHWSDEVYRIFGLVPHAFDATYETFLTSVHPADRKFVGKSVNEALYERKPYRIDYRIVLPDGSERIVYAEAEIVYDKAGKAIRMNGIVQDITERKQLEKELRVLNESLEQRVTEHTVWLKQVNRKLQREIETRKLIENALYKSEEQYRHLLESNPHPVWVYDLETLRFLAVNNAAIHHYGYSCEEFLAMTIKDIRPFDDVPALLDSVAKVGAGFGVAGIWRHRKKNGSIIHVEISSHTITFAGRRAAVVLVNDVTERKGMEEKIKHMAFHDNLTSLPNRLLFNDRLTVALAHAHRKNEMIAVLFVNLDRFKVINDALGHTVGDQLLREVADRLKSCVHDEYTVSRFAGDEFTILVLGITQTDHVATIACKILDVFKQTWISSNHELYITASIGIALYPNHGDSAETLLRNAGAAMFCAKEQGRNNYQFYTAAMHDKSFEKMLLESNIRRALEREEIAVYYQPLVNIRTGHVVGMEALVRLRHPERGLLLPEEFLSLSENTRLIVFIDEFVLHTVCTQCKIWQNDGHQPLSVAVNISAHTLQQPTFVETVVSALQKNGLDPQFLGLEITESIAMQDIETTIDKLGQLSSLGIQISIDDFGTGFSSLYYLKKFPIHKLKISQHFVSGLSIDQNDRIIVSSVIALAQSLKFKVVAEGVENEEQLMFLKQNQCDEMQGYLFCKPLPAESFGKMAMVTNPLCDVS</sequence>
<feature type="domain" description="GGDEF" evidence="16">
    <location>
        <begin position="462"/>
        <end position="595"/>
    </location>
</feature>
<dbReference type="GO" id="GO:0005886">
    <property type="term" value="C:plasma membrane"/>
    <property type="evidence" value="ECO:0007669"/>
    <property type="project" value="UniProtKB-SubCell"/>
</dbReference>
<dbReference type="PROSITE" id="PS50883">
    <property type="entry name" value="EAL"/>
    <property type="match status" value="1"/>
</dbReference>
<dbReference type="InterPro" id="IPR001789">
    <property type="entry name" value="Sig_transdc_resp-reg_receiver"/>
</dbReference>
<dbReference type="InterPro" id="IPR035919">
    <property type="entry name" value="EAL_sf"/>
</dbReference>
<dbReference type="GO" id="GO:0006355">
    <property type="term" value="P:regulation of DNA-templated transcription"/>
    <property type="evidence" value="ECO:0007669"/>
    <property type="project" value="InterPro"/>
</dbReference>
<feature type="domain" description="EAL" evidence="15">
    <location>
        <begin position="604"/>
        <end position="858"/>
    </location>
</feature>
<accession>A0A1V4AQ77</accession>
<keyword evidence="6" id="KW-0677">Repeat</keyword>
<dbReference type="Pfam" id="PF00072">
    <property type="entry name" value="Response_reg"/>
    <property type="match status" value="1"/>
</dbReference>
<dbReference type="PANTHER" id="PTHR44757">
    <property type="entry name" value="DIGUANYLATE CYCLASE DGCP"/>
    <property type="match status" value="1"/>
</dbReference>
<dbReference type="STRING" id="1004156.AYP45_15710"/>
<dbReference type="InterPro" id="IPR000014">
    <property type="entry name" value="PAS"/>
</dbReference>
<feature type="modified residue" description="4-aspartylphosphate" evidence="10">
    <location>
        <position position="57"/>
    </location>
</feature>
<dbReference type="InterPro" id="IPR052155">
    <property type="entry name" value="Biofilm_reg_signaling"/>
</dbReference>
<dbReference type="FunFam" id="3.30.450.20:FF:000088">
    <property type="entry name" value="Sensory transduction histidine kinase"/>
    <property type="match status" value="1"/>
</dbReference>
<dbReference type="Gene3D" id="2.10.70.100">
    <property type="match status" value="1"/>
</dbReference>
<dbReference type="Gene3D" id="3.30.450.20">
    <property type="entry name" value="PAS domain"/>
    <property type="match status" value="2"/>
</dbReference>
<dbReference type="SMART" id="SM00267">
    <property type="entry name" value="GGDEF"/>
    <property type="match status" value="1"/>
</dbReference>
<evidence type="ECO:0000259" key="13">
    <source>
        <dbReference type="PROSITE" id="PS50112"/>
    </source>
</evidence>
<comment type="caution">
    <text evidence="17">The sequence shown here is derived from an EMBL/GenBank/DDBJ whole genome shotgun (WGS) entry which is preliminary data.</text>
</comment>
<evidence type="ECO:0008006" key="19">
    <source>
        <dbReference type="Google" id="ProtNLM"/>
    </source>
</evidence>
<dbReference type="PROSITE" id="PS50112">
    <property type="entry name" value="PAS"/>
    <property type="match status" value="1"/>
</dbReference>
<dbReference type="NCBIfam" id="TIGR00229">
    <property type="entry name" value="sensory_box"/>
    <property type="match status" value="2"/>
</dbReference>
<dbReference type="InterPro" id="IPR043128">
    <property type="entry name" value="Rev_trsase/Diguanyl_cyclase"/>
</dbReference>
<dbReference type="Gene3D" id="3.40.50.2300">
    <property type="match status" value="1"/>
</dbReference>
<evidence type="ECO:0000259" key="15">
    <source>
        <dbReference type="PROSITE" id="PS50883"/>
    </source>
</evidence>
<dbReference type="InterPro" id="IPR001610">
    <property type="entry name" value="PAC"/>
</dbReference>
<keyword evidence="10" id="KW-0597">Phosphoprotein</keyword>
<dbReference type="NCBIfam" id="TIGR00254">
    <property type="entry name" value="GGDEF"/>
    <property type="match status" value="1"/>
</dbReference>
<evidence type="ECO:0000256" key="3">
    <source>
        <dbReference type="ARBA" id="ARBA00022519"/>
    </source>
</evidence>
<evidence type="ECO:0000313" key="18">
    <source>
        <dbReference type="Proteomes" id="UP000189681"/>
    </source>
</evidence>
<feature type="domain" description="PAC" evidence="14">
    <location>
        <begin position="215"/>
        <end position="267"/>
    </location>
</feature>
<dbReference type="SUPFAM" id="SSF141868">
    <property type="entry name" value="EAL domain-like"/>
    <property type="match status" value="1"/>
</dbReference>
<keyword evidence="8" id="KW-1133">Transmembrane helix</keyword>
<dbReference type="CDD" id="cd00156">
    <property type="entry name" value="REC"/>
    <property type="match status" value="1"/>
</dbReference>
<dbReference type="Gene3D" id="3.30.70.270">
    <property type="match status" value="1"/>
</dbReference>
<evidence type="ECO:0000256" key="8">
    <source>
        <dbReference type="ARBA" id="ARBA00022989"/>
    </source>
</evidence>
<keyword evidence="3" id="KW-0997">Cell inner membrane</keyword>
<dbReference type="FunFam" id="2.10.70.100:FF:000001">
    <property type="entry name" value="Sensory transduction histidine kinase"/>
    <property type="match status" value="1"/>
</dbReference>
<proteinExistence type="predicted"/>
<protein>
    <recommendedName>
        <fullName evidence="19">Diguanylate cyclase</fullName>
    </recommendedName>
</protein>
<keyword evidence="11" id="KW-0175">Coiled coil</keyword>
<dbReference type="Pfam" id="PF08447">
    <property type="entry name" value="PAS_3"/>
    <property type="match status" value="1"/>
</dbReference>
<dbReference type="InterPro" id="IPR001633">
    <property type="entry name" value="EAL_dom"/>
</dbReference>
<dbReference type="GO" id="GO:0016740">
    <property type="term" value="F:transferase activity"/>
    <property type="evidence" value="ECO:0007669"/>
    <property type="project" value="UniProtKB-KW"/>
</dbReference>
<dbReference type="Pfam" id="PF00990">
    <property type="entry name" value="GGDEF"/>
    <property type="match status" value="1"/>
</dbReference>
<dbReference type="GO" id="GO:0000160">
    <property type="term" value="P:phosphorelay signal transduction system"/>
    <property type="evidence" value="ECO:0007669"/>
    <property type="project" value="InterPro"/>
</dbReference>
<evidence type="ECO:0000256" key="11">
    <source>
        <dbReference type="SAM" id="Coils"/>
    </source>
</evidence>
<keyword evidence="2" id="KW-1003">Cell membrane</keyword>
<dbReference type="InterPro" id="IPR000700">
    <property type="entry name" value="PAS-assoc_C"/>
</dbReference>
<dbReference type="CDD" id="cd01949">
    <property type="entry name" value="GGDEF"/>
    <property type="match status" value="1"/>
</dbReference>
<evidence type="ECO:0000256" key="1">
    <source>
        <dbReference type="ARBA" id="ARBA00004429"/>
    </source>
</evidence>
<keyword evidence="7" id="KW-0547">Nucleotide-binding</keyword>
<keyword evidence="9" id="KW-0472">Membrane</keyword>
<name>A0A1V4AQ77_9BACT</name>
<dbReference type="CDD" id="cd01948">
    <property type="entry name" value="EAL"/>
    <property type="match status" value="1"/>
</dbReference>
<evidence type="ECO:0000256" key="6">
    <source>
        <dbReference type="ARBA" id="ARBA00022737"/>
    </source>
</evidence>
<evidence type="ECO:0000259" key="14">
    <source>
        <dbReference type="PROSITE" id="PS50113"/>
    </source>
</evidence>
<dbReference type="SUPFAM" id="SSF55785">
    <property type="entry name" value="PYP-like sensor domain (PAS domain)"/>
    <property type="match status" value="2"/>
</dbReference>
<dbReference type="PROSITE" id="PS50113">
    <property type="entry name" value="PAC"/>
    <property type="match status" value="1"/>
</dbReference>
<evidence type="ECO:0000259" key="16">
    <source>
        <dbReference type="PROSITE" id="PS50887"/>
    </source>
</evidence>
<keyword evidence="4" id="KW-0808">Transferase</keyword>
<dbReference type="PROSITE" id="PS50110">
    <property type="entry name" value="RESPONSE_REGULATORY"/>
    <property type="match status" value="1"/>
</dbReference>
<evidence type="ECO:0000313" key="17">
    <source>
        <dbReference type="EMBL" id="OOP55275.1"/>
    </source>
</evidence>
<dbReference type="InterPro" id="IPR013655">
    <property type="entry name" value="PAS_fold_3"/>
</dbReference>
<evidence type="ECO:0000256" key="5">
    <source>
        <dbReference type="ARBA" id="ARBA00022692"/>
    </source>
</evidence>
<gene>
    <name evidence="17" type="ORF">AYP45_15710</name>
</gene>
<dbReference type="SUPFAM" id="SSF55073">
    <property type="entry name" value="Nucleotide cyclase"/>
    <property type="match status" value="1"/>
</dbReference>
<dbReference type="PROSITE" id="PS50887">
    <property type="entry name" value="GGDEF"/>
    <property type="match status" value="1"/>
</dbReference>
<evidence type="ECO:0000256" key="7">
    <source>
        <dbReference type="ARBA" id="ARBA00022741"/>
    </source>
</evidence>
<evidence type="ECO:0000259" key="12">
    <source>
        <dbReference type="PROSITE" id="PS50110"/>
    </source>
</evidence>
<dbReference type="Proteomes" id="UP000189681">
    <property type="component" value="Unassembled WGS sequence"/>
</dbReference>
<evidence type="ECO:0000256" key="2">
    <source>
        <dbReference type="ARBA" id="ARBA00022475"/>
    </source>
</evidence>
<evidence type="ECO:0000256" key="9">
    <source>
        <dbReference type="ARBA" id="ARBA00023136"/>
    </source>
</evidence>
<feature type="domain" description="Response regulatory" evidence="12">
    <location>
        <begin position="6"/>
        <end position="122"/>
    </location>
</feature>
<dbReference type="Pfam" id="PF00989">
    <property type="entry name" value="PAS"/>
    <property type="match status" value="1"/>
</dbReference>
<dbReference type="FunFam" id="3.20.20.450:FF:000001">
    <property type="entry name" value="Cyclic di-GMP phosphodiesterase yahA"/>
    <property type="match status" value="1"/>
</dbReference>
<dbReference type="Gene3D" id="3.20.20.450">
    <property type="entry name" value="EAL domain"/>
    <property type="match status" value="1"/>
</dbReference>
<keyword evidence="5" id="KW-0812">Transmembrane</keyword>
<comment type="subcellular location">
    <subcellularLocation>
        <location evidence="1">Cell inner membrane</location>
        <topology evidence="1">Multi-pass membrane protein</topology>
    </subcellularLocation>
</comment>
<dbReference type="InterPro" id="IPR029787">
    <property type="entry name" value="Nucleotide_cyclase"/>
</dbReference>
<dbReference type="EMBL" id="AYTS01000159">
    <property type="protein sequence ID" value="OOP55275.1"/>
    <property type="molecule type" value="Genomic_DNA"/>
</dbReference>
<dbReference type="SMART" id="SM00086">
    <property type="entry name" value="PAC"/>
    <property type="match status" value="2"/>
</dbReference>
<dbReference type="AlphaFoldDB" id="A0A1V4AQ77"/>
<evidence type="ECO:0000256" key="4">
    <source>
        <dbReference type="ARBA" id="ARBA00022679"/>
    </source>
</evidence>
<dbReference type="InterPro" id="IPR000160">
    <property type="entry name" value="GGDEF_dom"/>
</dbReference>